<sequence length="1282" mass="140865">MAKIPFKTWRRLYLSLWGLVALCLLLVAAYVVLARQAMLLVPDYREKLELLFEEKAQTPLVIDELEGKMAGLVPQFVARRIRLPAPEGESPLELQEVVLSVDVLRSLLVRDLVLKELRIKGVALHLVRGDDGKVRLRGLDIKNSSASNEPAPIERFLRIFYRQQLLTVHDAQLSLDWPGMPPLAASRLSATLINDGDNHLLSLNVEARDRPLRLEAKAHLYDDAFALDEVDADLYLKVRGQRLEEWLPSTLKLPLSVEGLQGKLEFWGSLEAGQPQEGQLALSMPAVTLRDDKMLWPLSAVSARLALKRDDDQAVLSLLNLSGQTAAGQLRLGDMALQWDTEGEQRSWQARTGDLPLRALSQQLQQWPFALPEKADKLRELLKALSPQGVVDGLYVRGVGRSLENFQARFTGLGNQASGKLPGVSRLSGWVSGNSEQGRVHLYSDSLALNLPLLFDQPLAGQMAGVLDWRRDGDDLTVRSGRLRVVNDDAHGEAMVSVKVSKGQVPELRLAAEIYDGDGAQASRYIPLRKLSDGLADWLGQALQGGHLRRGQLLYQGPVKIDPDHQQDRTFQMRYQGEDIVMSILPEWPLARNVTADVFINGREVRGIASKGNIYGSEVSQVYVDVPAFATEQGPRLIVSGKLKGPLADLDSLMHDTPLQKQLPEELLDWRMQAGNVDGRLLLDFPFKPAKDEGLTVIVDGRVEQGVLENPARKLIVSDVKAPVYFHLRDGVQIPELQASVLGGKVTGRWETNPQGSQLALQGALPVSQLRDWLGFAWLSPASGDMPLEMTMDIPWKETGFALRAHSSLRGVAVDAPAPLGKKADTESSLDVEIRGEGSRQNLYLDVGNLWRGRMAIGQTPLRGDVVVGAGSLTLPESGISLRGQLARANAADWIDFISEKMVPAFERDPGEASGNEAEAEASISKVSLRIESLDLFGVNVNDASLSVLPTNQGWDLALSSKAIAGSVRIPEGFEARGDKPLSLSVSRMNIAMPAVEEGDAVTPPVSPLQLPPMDARLDNLRVDGEEYGEWKGSVRPLAQGVRISNLVGNWRFTEIEGSLDWTEQAGDSGSQYSRFSGLVKAEKLERALKAWDMPELIQSDDAQAKVVLGWQDWPLNPDYLALDGQARVDIGECRIPETDTKTSFLRVLGVLNLGTIQRRLRLNFSDLYKKGLSCDSITGDFLIEGPLVSTTNLQIRSPSAQIEVQGQMNLDKETLDHKMEVTLPLSSNLYAGCLAGPAACAGIFVVERIWGDKLDRTATLEYAVTGTWANPKVTETEGIFE</sequence>
<organism evidence="2 3">
    <name type="scientific">Alcanivorax sediminis</name>
    <dbReference type="NCBI Taxonomy" id="2663008"/>
    <lineage>
        <taxon>Bacteria</taxon>
        <taxon>Pseudomonadati</taxon>
        <taxon>Pseudomonadota</taxon>
        <taxon>Gammaproteobacteria</taxon>
        <taxon>Oceanospirillales</taxon>
        <taxon>Alcanivoracaceae</taxon>
        <taxon>Alcanivorax</taxon>
    </lineage>
</organism>
<dbReference type="EMBL" id="WIRE01000004">
    <property type="protein sequence ID" value="MQX54911.1"/>
    <property type="molecule type" value="Genomic_DNA"/>
</dbReference>
<accession>A0A6N7M3B0</accession>
<dbReference type="PANTHER" id="PTHR38690">
    <property type="entry name" value="PROTEASE-RELATED"/>
    <property type="match status" value="1"/>
</dbReference>
<name>A0A6N7M3B0_9GAMM</name>
<feature type="domain" description="YhdP central" evidence="1">
    <location>
        <begin position="10"/>
        <end position="1274"/>
    </location>
</feature>
<comment type="caution">
    <text evidence="2">The sequence shown here is derived from an EMBL/GenBank/DDBJ whole genome shotgun (WGS) entry which is preliminary data.</text>
</comment>
<reference evidence="2 3" key="1">
    <citation type="submission" date="2019-10" db="EMBL/GenBank/DDBJ databases">
        <title>Alcanivorax sp.PA15-N-34 draft genome sequence.</title>
        <authorList>
            <person name="Liao X."/>
            <person name="Shao Z."/>
        </authorList>
    </citation>
    <scope>NUCLEOTIDE SEQUENCE [LARGE SCALE GENOMIC DNA]</scope>
    <source>
        <strain evidence="2 3">PA15-N-34</strain>
    </source>
</reference>
<dbReference type="RefSeq" id="WP_153502461.1">
    <property type="nucleotide sequence ID" value="NZ_WIRE01000004.1"/>
</dbReference>
<evidence type="ECO:0000313" key="2">
    <source>
        <dbReference type="EMBL" id="MQX54911.1"/>
    </source>
</evidence>
<dbReference type="InterPro" id="IPR025263">
    <property type="entry name" value="YhdP_central"/>
</dbReference>
<evidence type="ECO:0000313" key="3">
    <source>
        <dbReference type="Proteomes" id="UP000469421"/>
    </source>
</evidence>
<evidence type="ECO:0000259" key="1">
    <source>
        <dbReference type="Pfam" id="PF13116"/>
    </source>
</evidence>
<dbReference type="InterPro" id="IPR011836">
    <property type="entry name" value="YhdP"/>
</dbReference>
<proteinExistence type="predicted"/>
<dbReference type="Proteomes" id="UP000469421">
    <property type="component" value="Unassembled WGS sequence"/>
</dbReference>
<dbReference type="Pfam" id="PF13116">
    <property type="entry name" value="YhdP"/>
    <property type="match status" value="1"/>
</dbReference>
<dbReference type="NCBIfam" id="TIGR02099">
    <property type="entry name" value="YhdP family protein"/>
    <property type="match status" value="1"/>
</dbReference>
<dbReference type="PANTHER" id="PTHR38690:SF1">
    <property type="entry name" value="PROTEASE"/>
    <property type="match status" value="1"/>
</dbReference>
<keyword evidence="3" id="KW-1185">Reference proteome</keyword>
<protein>
    <submittedName>
        <fullName evidence="2">TIGR02099 family protein</fullName>
    </submittedName>
</protein>
<gene>
    <name evidence="2" type="ORF">GFN93_16835</name>
</gene>